<proteinExistence type="predicted"/>
<keyword evidence="1" id="KW-0560">Oxidoreductase</keyword>
<sequence length="250" mass="27010">MTITDFDNKLDNSNMEGNANGKKVKLLTSSRDLVVTMNINEDTEKHVDVAFDFLMAAKRHIQKHERKSNTTVLIVGANQTGSIAAEHAPMVLSHSAGQVNVYIADSSIERLMATEEVCNDVIYWSADEHEQSLVEKTRSTCEGGVDLILDFVGNARTIQRALKVLNKGGALLVGPDALPSVSISLCTLIEQQQSIIGVHDNKKTNVATTSEDLVLKDFLEGGGLTGQLGAASWSGGLGSMQRLTLKDRTT</sequence>
<dbReference type="Pfam" id="PF00107">
    <property type="entry name" value="ADH_zinc_N"/>
    <property type="match status" value="1"/>
</dbReference>
<keyword evidence="5" id="KW-1185">Reference proteome</keyword>
<dbReference type="GO" id="GO:0016491">
    <property type="term" value="F:oxidoreductase activity"/>
    <property type="evidence" value="ECO:0007669"/>
    <property type="project" value="UniProtKB-KW"/>
</dbReference>
<evidence type="ECO:0000259" key="3">
    <source>
        <dbReference type="Pfam" id="PF00107"/>
    </source>
</evidence>
<comment type="caution">
    <text evidence="4">The sequence shown here is derived from an EMBL/GenBank/DDBJ whole genome shotgun (WGS) entry which is preliminary data.</text>
</comment>
<dbReference type="Proteomes" id="UP001634394">
    <property type="component" value="Unassembled WGS sequence"/>
</dbReference>
<dbReference type="PANTHER" id="PTHR43401:SF2">
    <property type="entry name" value="L-THREONINE 3-DEHYDROGENASE"/>
    <property type="match status" value="1"/>
</dbReference>
<feature type="region of interest" description="Disordered" evidence="2">
    <location>
        <begin position="1"/>
        <end position="20"/>
    </location>
</feature>
<reference evidence="4 5" key="1">
    <citation type="submission" date="2024-11" db="EMBL/GenBank/DDBJ databases">
        <title>Chromosome-level genome assembly of the freshwater bivalve Anodonta woodiana.</title>
        <authorList>
            <person name="Chen X."/>
        </authorList>
    </citation>
    <scope>NUCLEOTIDE SEQUENCE [LARGE SCALE GENOMIC DNA]</scope>
    <source>
        <strain evidence="4">MN2024</strain>
        <tissue evidence="4">Gills</tissue>
    </source>
</reference>
<dbReference type="PANTHER" id="PTHR43401">
    <property type="entry name" value="L-THREONINE 3-DEHYDROGENASE"/>
    <property type="match status" value="1"/>
</dbReference>
<name>A0ABD3U1Y9_SINWO</name>
<evidence type="ECO:0000313" key="4">
    <source>
        <dbReference type="EMBL" id="KAL3843290.1"/>
    </source>
</evidence>
<evidence type="ECO:0000313" key="5">
    <source>
        <dbReference type="Proteomes" id="UP001634394"/>
    </source>
</evidence>
<dbReference type="InterPro" id="IPR036291">
    <property type="entry name" value="NAD(P)-bd_dom_sf"/>
</dbReference>
<dbReference type="InterPro" id="IPR013149">
    <property type="entry name" value="ADH-like_C"/>
</dbReference>
<evidence type="ECO:0000256" key="1">
    <source>
        <dbReference type="ARBA" id="ARBA00023002"/>
    </source>
</evidence>
<dbReference type="SUPFAM" id="SSF51735">
    <property type="entry name" value="NAD(P)-binding Rossmann-fold domains"/>
    <property type="match status" value="1"/>
</dbReference>
<dbReference type="InterPro" id="IPR050129">
    <property type="entry name" value="Zn_alcohol_dh"/>
</dbReference>
<protein>
    <recommendedName>
        <fullName evidence="3">Alcohol dehydrogenase-like C-terminal domain-containing protein</fullName>
    </recommendedName>
</protein>
<gene>
    <name evidence="4" type="ORF">ACJMK2_021231</name>
</gene>
<organism evidence="4 5">
    <name type="scientific">Sinanodonta woodiana</name>
    <name type="common">Chinese pond mussel</name>
    <name type="synonym">Anodonta woodiana</name>
    <dbReference type="NCBI Taxonomy" id="1069815"/>
    <lineage>
        <taxon>Eukaryota</taxon>
        <taxon>Metazoa</taxon>
        <taxon>Spiralia</taxon>
        <taxon>Lophotrochozoa</taxon>
        <taxon>Mollusca</taxon>
        <taxon>Bivalvia</taxon>
        <taxon>Autobranchia</taxon>
        <taxon>Heteroconchia</taxon>
        <taxon>Palaeoheterodonta</taxon>
        <taxon>Unionida</taxon>
        <taxon>Unionoidea</taxon>
        <taxon>Unionidae</taxon>
        <taxon>Unioninae</taxon>
        <taxon>Sinanodonta</taxon>
    </lineage>
</organism>
<evidence type="ECO:0000256" key="2">
    <source>
        <dbReference type="SAM" id="MobiDB-lite"/>
    </source>
</evidence>
<dbReference type="EMBL" id="JBJQND010000017">
    <property type="protein sequence ID" value="KAL3843290.1"/>
    <property type="molecule type" value="Genomic_DNA"/>
</dbReference>
<feature type="compositionally biased region" description="Basic and acidic residues" evidence="2">
    <location>
        <begin position="1"/>
        <end position="10"/>
    </location>
</feature>
<feature type="domain" description="Alcohol dehydrogenase-like C-terminal" evidence="3">
    <location>
        <begin position="95"/>
        <end position="199"/>
    </location>
</feature>
<dbReference type="AlphaFoldDB" id="A0ABD3U1Y9"/>
<accession>A0ABD3U1Y9</accession>
<dbReference type="Gene3D" id="3.40.50.720">
    <property type="entry name" value="NAD(P)-binding Rossmann-like Domain"/>
    <property type="match status" value="1"/>
</dbReference>